<organism evidence="1 2">
    <name type="scientific">Leucogyrophana mollusca</name>
    <dbReference type="NCBI Taxonomy" id="85980"/>
    <lineage>
        <taxon>Eukaryota</taxon>
        <taxon>Fungi</taxon>
        <taxon>Dikarya</taxon>
        <taxon>Basidiomycota</taxon>
        <taxon>Agaricomycotina</taxon>
        <taxon>Agaricomycetes</taxon>
        <taxon>Agaricomycetidae</taxon>
        <taxon>Boletales</taxon>
        <taxon>Boletales incertae sedis</taxon>
        <taxon>Leucogyrophana</taxon>
    </lineage>
</organism>
<comment type="caution">
    <text evidence="1">The sequence shown here is derived from an EMBL/GenBank/DDBJ whole genome shotgun (WGS) entry which is preliminary data.</text>
</comment>
<dbReference type="EMBL" id="MU266666">
    <property type="protein sequence ID" value="KAH7919377.1"/>
    <property type="molecule type" value="Genomic_DNA"/>
</dbReference>
<sequence length="140" mass="15189">MPPPRPLRDDSNQDSTFHPWSNSAVGMNGSARGSTCHGSETTLLGDINMMLWHGPNDLVLIDFGLSYHSAPIEDKAADPYVLERAFASTHPDSEPLLASVLAAYGVRMGSAVGFRQEEAGWRPAAREKAEHGRVGEAFRV</sequence>
<evidence type="ECO:0000313" key="2">
    <source>
        <dbReference type="Proteomes" id="UP000790709"/>
    </source>
</evidence>
<keyword evidence="2" id="KW-1185">Reference proteome</keyword>
<dbReference type="Proteomes" id="UP000790709">
    <property type="component" value="Unassembled WGS sequence"/>
</dbReference>
<gene>
    <name evidence="1" type="ORF">BV22DRAFT_1133873</name>
</gene>
<protein>
    <submittedName>
        <fullName evidence="1">Uncharacterized protein</fullName>
    </submittedName>
</protein>
<accession>A0ACB8B1D5</accession>
<evidence type="ECO:0000313" key="1">
    <source>
        <dbReference type="EMBL" id="KAH7919377.1"/>
    </source>
</evidence>
<reference evidence="1" key="1">
    <citation type="journal article" date="2021" name="New Phytol.">
        <title>Evolutionary innovations through gain and loss of genes in the ectomycorrhizal Boletales.</title>
        <authorList>
            <person name="Wu G."/>
            <person name="Miyauchi S."/>
            <person name="Morin E."/>
            <person name="Kuo A."/>
            <person name="Drula E."/>
            <person name="Varga T."/>
            <person name="Kohler A."/>
            <person name="Feng B."/>
            <person name="Cao Y."/>
            <person name="Lipzen A."/>
            <person name="Daum C."/>
            <person name="Hundley H."/>
            <person name="Pangilinan J."/>
            <person name="Johnson J."/>
            <person name="Barry K."/>
            <person name="LaButti K."/>
            <person name="Ng V."/>
            <person name="Ahrendt S."/>
            <person name="Min B."/>
            <person name="Choi I.G."/>
            <person name="Park H."/>
            <person name="Plett J.M."/>
            <person name="Magnuson J."/>
            <person name="Spatafora J.W."/>
            <person name="Nagy L.G."/>
            <person name="Henrissat B."/>
            <person name="Grigoriev I.V."/>
            <person name="Yang Z.L."/>
            <person name="Xu J."/>
            <person name="Martin F.M."/>
        </authorList>
    </citation>
    <scope>NUCLEOTIDE SEQUENCE</scope>
    <source>
        <strain evidence="1">KUC20120723A-06</strain>
    </source>
</reference>
<proteinExistence type="predicted"/>
<name>A0ACB8B1D5_9AGAM</name>